<evidence type="ECO:0000256" key="1">
    <source>
        <dbReference type="ARBA" id="ARBA00009333"/>
    </source>
</evidence>
<evidence type="ECO:0000256" key="3">
    <source>
        <dbReference type="ARBA" id="ARBA00022827"/>
    </source>
</evidence>
<evidence type="ECO:0000256" key="6">
    <source>
        <dbReference type="ARBA" id="ARBA00023284"/>
    </source>
</evidence>
<dbReference type="InterPro" id="IPR050097">
    <property type="entry name" value="Ferredoxin-NADP_redctase_2"/>
</dbReference>
<dbReference type="PRINTS" id="PR00368">
    <property type="entry name" value="FADPNR"/>
</dbReference>
<dbReference type="AlphaFoldDB" id="A0A5N6L2L2"/>
<evidence type="ECO:0000256" key="4">
    <source>
        <dbReference type="ARBA" id="ARBA00023002"/>
    </source>
</evidence>
<name>A0A5N6L2L2_9ROSI</name>
<dbReference type="EMBL" id="VIBQ01000070">
    <property type="protein sequence ID" value="KAB8596072.1"/>
    <property type="molecule type" value="Genomic_DNA"/>
</dbReference>
<keyword evidence="6" id="KW-0676">Redox-active center</keyword>
<dbReference type="Pfam" id="PF07992">
    <property type="entry name" value="Pyr_redox_2"/>
    <property type="match status" value="1"/>
</dbReference>
<dbReference type="PANTHER" id="PTHR48105">
    <property type="entry name" value="THIOREDOXIN REDUCTASE 1-RELATED-RELATED"/>
    <property type="match status" value="1"/>
</dbReference>
<reference evidence="9 10" key="1">
    <citation type="submission" date="2019-06" db="EMBL/GenBank/DDBJ databases">
        <title>A chromosomal-level reference genome of Carpinus fangiana (Coryloideae, Betulaceae).</title>
        <authorList>
            <person name="Yang X."/>
            <person name="Wang Z."/>
            <person name="Zhang L."/>
            <person name="Hao G."/>
            <person name="Liu J."/>
            <person name="Yang Y."/>
        </authorList>
    </citation>
    <scope>NUCLEOTIDE SEQUENCE [LARGE SCALE GENOMIC DNA]</scope>
    <source>
        <strain evidence="9">Cfa_2016G</strain>
        <tissue evidence="9">Leaf</tissue>
    </source>
</reference>
<evidence type="ECO:0000313" key="10">
    <source>
        <dbReference type="Proteomes" id="UP000327013"/>
    </source>
</evidence>
<dbReference type="PROSITE" id="PS00573">
    <property type="entry name" value="PYRIDINE_REDOX_2"/>
    <property type="match status" value="1"/>
</dbReference>
<dbReference type="Gene3D" id="3.50.50.60">
    <property type="entry name" value="FAD/NAD(P)-binding domain"/>
    <property type="match status" value="2"/>
</dbReference>
<evidence type="ECO:0000313" key="9">
    <source>
        <dbReference type="EMBL" id="KAB8596072.1"/>
    </source>
</evidence>
<evidence type="ECO:0000256" key="7">
    <source>
        <dbReference type="SAM" id="MobiDB-lite"/>
    </source>
</evidence>
<feature type="region of interest" description="Disordered" evidence="7">
    <location>
        <begin position="224"/>
        <end position="247"/>
    </location>
</feature>
<dbReference type="Proteomes" id="UP000327013">
    <property type="component" value="Unassembled WGS sequence"/>
</dbReference>
<keyword evidence="3" id="KW-0274">FAD</keyword>
<feature type="region of interest" description="Disordered" evidence="7">
    <location>
        <begin position="498"/>
        <end position="519"/>
    </location>
</feature>
<gene>
    <name evidence="9" type="ORF">FH972_025783</name>
</gene>
<dbReference type="OrthoDB" id="371245at2759"/>
<evidence type="ECO:0000259" key="8">
    <source>
        <dbReference type="Pfam" id="PF07992"/>
    </source>
</evidence>
<keyword evidence="4" id="KW-0560">Oxidoreductase</keyword>
<dbReference type="GO" id="GO:0016668">
    <property type="term" value="F:oxidoreductase activity, acting on a sulfur group of donors, NAD(P) as acceptor"/>
    <property type="evidence" value="ECO:0007669"/>
    <property type="project" value="UniProtKB-ARBA"/>
</dbReference>
<feature type="domain" description="FAD/NAD(P)-binding" evidence="8">
    <location>
        <begin position="8"/>
        <end position="207"/>
    </location>
</feature>
<sequence length="519" mass="53635">MGDDSSEEPEQHTADALILATGAKARRLGLEGEERYWGNGVSACAVCDGSLPIFRAKPLVVIGGGDSAVEEALYLTKKAERVTVLVRKDFLRASKVNARRLSTHPKVEIRYNTVGVEITGEDKERGLMTGLRIKNVKTGKEESLVANGLFYAVGHDPATALFKGQLDTDEDGYLIAGPDTKTSVEGVFAAGDVQDKKYRQAITSAGTGCVAALEAEKFLAEHEPDVPNGVEADGGAKKPGNSDAPEYRSIRVGDAVLELLNLGPGVLGADGDSEDVLVAVEDGVDDGGKGGVIGGEGDGGDGGNGAGEGLEQLALLNVEHARLKGLALVVDLRDGHTVGEGRDVEHVEQGGLGGSDLAAGLDELKLGRDFNGTTGNLGGNTESLEERGLAGLHASVAGRDEDIAGGDGTGTGGRSDAVGQDLLADLLELAVGEDEADVALDVRKKRSVLGGVTDEALESTADLIFELVEALLLSVQGIARGSLSHRVASKSRVVPWCSCPSERHPRHGESGGSRASAAS</sequence>
<comment type="similarity">
    <text evidence="1">Belongs to the class-II pyridine nucleotide-disulfide oxidoreductase family.</text>
</comment>
<evidence type="ECO:0000256" key="2">
    <source>
        <dbReference type="ARBA" id="ARBA00022630"/>
    </source>
</evidence>
<protein>
    <recommendedName>
        <fullName evidence="8">FAD/NAD(P)-binding domain-containing protein</fullName>
    </recommendedName>
</protein>
<comment type="caution">
    <text evidence="9">The sequence shown here is derived from an EMBL/GenBank/DDBJ whole genome shotgun (WGS) entry which is preliminary data.</text>
</comment>
<dbReference type="InterPro" id="IPR023753">
    <property type="entry name" value="FAD/NAD-binding_dom"/>
</dbReference>
<dbReference type="PRINTS" id="PR00469">
    <property type="entry name" value="PNDRDTASEII"/>
</dbReference>
<dbReference type="InterPro" id="IPR036188">
    <property type="entry name" value="FAD/NAD-bd_sf"/>
</dbReference>
<proteinExistence type="inferred from homology"/>
<organism evidence="9 10">
    <name type="scientific">Carpinus fangiana</name>
    <dbReference type="NCBI Taxonomy" id="176857"/>
    <lineage>
        <taxon>Eukaryota</taxon>
        <taxon>Viridiplantae</taxon>
        <taxon>Streptophyta</taxon>
        <taxon>Embryophyta</taxon>
        <taxon>Tracheophyta</taxon>
        <taxon>Spermatophyta</taxon>
        <taxon>Magnoliopsida</taxon>
        <taxon>eudicotyledons</taxon>
        <taxon>Gunneridae</taxon>
        <taxon>Pentapetalae</taxon>
        <taxon>rosids</taxon>
        <taxon>fabids</taxon>
        <taxon>Fagales</taxon>
        <taxon>Betulaceae</taxon>
        <taxon>Carpinus</taxon>
    </lineage>
</organism>
<evidence type="ECO:0000256" key="5">
    <source>
        <dbReference type="ARBA" id="ARBA00023157"/>
    </source>
</evidence>
<accession>A0A5N6L2L2</accession>
<dbReference type="InterPro" id="IPR008255">
    <property type="entry name" value="Pyr_nucl-diS_OxRdtase_2_AS"/>
</dbReference>
<keyword evidence="5" id="KW-1015">Disulfide bond</keyword>
<keyword evidence="10" id="KW-1185">Reference proteome</keyword>
<dbReference type="SUPFAM" id="SSF51905">
    <property type="entry name" value="FAD/NAD(P)-binding domain"/>
    <property type="match status" value="1"/>
</dbReference>
<keyword evidence="2" id="KW-0285">Flavoprotein</keyword>
<dbReference type="GO" id="GO:0097237">
    <property type="term" value="P:cellular response to toxic substance"/>
    <property type="evidence" value="ECO:0007669"/>
    <property type="project" value="UniProtKB-ARBA"/>
</dbReference>